<sequence length="251" mass="27844">MEQQMQTNTSVAGRNDDDMIEIDLLEVFQILLGRIWLIISAGLFCALACFAFSKFVLVPTYESTTKIYILNKTSESTVTYSDVQLGSQLTKDYAELINSRYVLEEVIQELALDMDYDVLLKKVSVSTPTDTRIVSITVEDSDPVMAMNIANAIREAASSHIQNVMDIEAVNVVETANMPTEKAGPSVVKWSLIGGIIGVLLVSAIVIIQYLMDDTIKTSDDVEKYLGLSTLALIPVAVEETENKKKKRRKH</sequence>
<dbReference type="EMBL" id="JAOQKJ010000015">
    <property type="protein sequence ID" value="MCU6745659.1"/>
    <property type="molecule type" value="Genomic_DNA"/>
</dbReference>
<dbReference type="RefSeq" id="WP_262575695.1">
    <property type="nucleotide sequence ID" value="NZ_JAOQKJ010000015.1"/>
</dbReference>
<organism evidence="9 10">
    <name type="scientific">Suilimivivens aceti</name>
    <dbReference type="NCBI Taxonomy" id="2981774"/>
    <lineage>
        <taxon>Bacteria</taxon>
        <taxon>Bacillati</taxon>
        <taxon>Bacillota</taxon>
        <taxon>Clostridia</taxon>
        <taxon>Lachnospirales</taxon>
        <taxon>Lachnospiraceae</taxon>
        <taxon>Suilimivivens</taxon>
    </lineage>
</organism>
<feature type="transmembrane region" description="Helical" evidence="7">
    <location>
        <begin position="190"/>
        <end position="212"/>
    </location>
</feature>
<keyword evidence="3" id="KW-1003">Cell membrane</keyword>
<evidence type="ECO:0000259" key="8">
    <source>
        <dbReference type="Pfam" id="PF02706"/>
    </source>
</evidence>
<keyword evidence="10" id="KW-1185">Reference proteome</keyword>
<evidence type="ECO:0000256" key="2">
    <source>
        <dbReference type="ARBA" id="ARBA00006683"/>
    </source>
</evidence>
<evidence type="ECO:0000256" key="3">
    <source>
        <dbReference type="ARBA" id="ARBA00022475"/>
    </source>
</evidence>
<evidence type="ECO:0000313" key="9">
    <source>
        <dbReference type="EMBL" id="MCU6745659.1"/>
    </source>
</evidence>
<evidence type="ECO:0000256" key="6">
    <source>
        <dbReference type="ARBA" id="ARBA00023136"/>
    </source>
</evidence>
<comment type="subcellular location">
    <subcellularLocation>
        <location evidence="1">Cell membrane</location>
        <topology evidence="1">Multi-pass membrane protein</topology>
    </subcellularLocation>
</comment>
<reference evidence="9 10" key="1">
    <citation type="journal article" date="2021" name="ISME Commun">
        <title>Automated analysis of genomic sequences facilitates high-throughput and comprehensive description of bacteria.</title>
        <authorList>
            <person name="Hitch T.C.A."/>
        </authorList>
    </citation>
    <scope>NUCLEOTIDE SEQUENCE [LARGE SCALE GENOMIC DNA]</scope>
    <source>
        <strain evidence="9 10">Sanger_18</strain>
    </source>
</reference>
<evidence type="ECO:0000256" key="5">
    <source>
        <dbReference type="ARBA" id="ARBA00022989"/>
    </source>
</evidence>
<dbReference type="Proteomes" id="UP001652432">
    <property type="component" value="Unassembled WGS sequence"/>
</dbReference>
<dbReference type="PANTHER" id="PTHR32309:SF13">
    <property type="entry name" value="FERRIC ENTEROBACTIN TRANSPORT PROTEIN FEPE"/>
    <property type="match status" value="1"/>
</dbReference>
<keyword evidence="6 7" id="KW-0472">Membrane</keyword>
<dbReference type="InterPro" id="IPR050445">
    <property type="entry name" value="Bact_polysacc_biosynth/exp"/>
</dbReference>
<feature type="domain" description="Polysaccharide chain length determinant N-terminal" evidence="8">
    <location>
        <begin position="21"/>
        <end position="110"/>
    </location>
</feature>
<evidence type="ECO:0000256" key="1">
    <source>
        <dbReference type="ARBA" id="ARBA00004651"/>
    </source>
</evidence>
<dbReference type="Pfam" id="PF02706">
    <property type="entry name" value="Wzz"/>
    <property type="match status" value="1"/>
</dbReference>
<accession>A0ABT2T7C3</accession>
<keyword evidence="4 7" id="KW-0812">Transmembrane</keyword>
<evidence type="ECO:0000313" key="10">
    <source>
        <dbReference type="Proteomes" id="UP001652432"/>
    </source>
</evidence>
<comment type="caution">
    <text evidence="9">The sequence shown here is derived from an EMBL/GenBank/DDBJ whole genome shotgun (WGS) entry which is preliminary data.</text>
</comment>
<proteinExistence type="inferred from homology"/>
<dbReference type="InterPro" id="IPR003856">
    <property type="entry name" value="LPS_length_determ_N"/>
</dbReference>
<evidence type="ECO:0000256" key="4">
    <source>
        <dbReference type="ARBA" id="ARBA00022692"/>
    </source>
</evidence>
<gene>
    <name evidence="9" type="ORF">OCV77_14380</name>
</gene>
<name>A0ABT2T7C3_9FIRM</name>
<protein>
    <submittedName>
        <fullName evidence="9">Wzz/FepE/Etk N-terminal domain-containing protein</fullName>
    </submittedName>
</protein>
<feature type="transmembrane region" description="Helical" evidence="7">
    <location>
        <begin position="35"/>
        <end position="57"/>
    </location>
</feature>
<evidence type="ECO:0000256" key="7">
    <source>
        <dbReference type="SAM" id="Phobius"/>
    </source>
</evidence>
<comment type="similarity">
    <text evidence="2">Belongs to the CpsC/CapA family.</text>
</comment>
<keyword evidence="5 7" id="KW-1133">Transmembrane helix</keyword>
<dbReference type="PANTHER" id="PTHR32309">
    <property type="entry name" value="TYROSINE-PROTEIN KINASE"/>
    <property type="match status" value="1"/>
</dbReference>